<feature type="active site" description="Charge relay system" evidence="1">
    <location>
        <position position="267"/>
    </location>
</feature>
<protein>
    <submittedName>
        <fullName evidence="4">Alpha/beta fold hydrolase</fullName>
    </submittedName>
</protein>
<evidence type="ECO:0000256" key="2">
    <source>
        <dbReference type="PIRSR" id="PIRSR639069-2"/>
    </source>
</evidence>
<evidence type="ECO:0000259" key="3">
    <source>
        <dbReference type="Pfam" id="PF05448"/>
    </source>
</evidence>
<dbReference type="SUPFAM" id="SSF53474">
    <property type="entry name" value="alpha/beta-Hydrolases"/>
    <property type="match status" value="1"/>
</dbReference>
<feature type="active site" description="Charge relay system" evidence="1">
    <location>
        <position position="296"/>
    </location>
</feature>
<feature type="active site" description="Nucleophile" evidence="1">
    <location>
        <position position="182"/>
    </location>
</feature>
<feature type="domain" description="Acetyl xylan esterase" evidence="3">
    <location>
        <begin position="1"/>
        <end position="310"/>
    </location>
</feature>
<dbReference type="Pfam" id="PF05448">
    <property type="entry name" value="AXE1"/>
    <property type="match status" value="1"/>
</dbReference>
<feature type="binding site" evidence="2">
    <location>
        <position position="92"/>
    </location>
    <ligand>
        <name>substrate</name>
    </ligand>
</feature>
<dbReference type="OrthoDB" id="9770528at2"/>
<dbReference type="Proteomes" id="UP000293142">
    <property type="component" value="Unassembled WGS sequence"/>
</dbReference>
<dbReference type="Gene3D" id="3.40.50.1820">
    <property type="entry name" value="alpha/beta hydrolase"/>
    <property type="match status" value="1"/>
</dbReference>
<gene>
    <name evidence="4" type="ORF">EYB31_10260</name>
</gene>
<dbReference type="AlphaFoldDB" id="A0A4Q9DSV4"/>
<evidence type="ECO:0000313" key="5">
    <source>
        <dbReference type="Proteomes" id="UP000293142"/>
    </source>
</evidence>
<dbReference type="GO" id="GO:0005976">
    <property type="term" value="P:polysaccharide metabolic process"/>
    <property type="evidence" value="ECO:0007669"/>
    <property type="project" value="TreeGrafter"/>
</dbReference>
<reference evidence="4 5" key="1">
    <citation type="submission" date="2019-02" db="EMBL/GenBank/DDBJ databases">
        <title>Paenibacillus sp. nov., isolated from surface-sterilized tissue of Thalictrum simplex L.</title>
        <authorList>
            <person name="Tuo L."/>
        </authorList>
    </citation>
    <scope>NUCLEOTIDE SEQUENCE [LARGE SCALE GENOMIC DNA]</scope>
    <source>
        <strain evidence="4 5">N2SHLJ1</strain>
    </source>
</reference>
<dbReference type="EMBL" id="SIRE01000006">
    <property type="protein sequence ID" value="TBL79959.1"/>
    <property type="molecule type" value="Genomic_DNA"/>
</dbReference>
<proteinExistence type="predicted"/>
<comment type="caution">
    <text evidence="4">The sequence shown here is derived from an EMBL/GenBank/DDBJ whole genome shotgun (WGS) entry which is preliminary data.</text>
</comment>
<dbReference type="PANTHER" id="PTHR40111:SF1">
    <property type="entry name" value="CEPHALOSPORIN-C DEACETYLASE"/>
    <property type="match status" value="1"/>
</dbReference>
<sequence length="316" mass="35414">MNAIDKKIKEWTEYRPDLTAQPDLGVFWEEKLQHFKQKPLNVVRERVETPFPLMETYRLTYEGFDDTPIHGWYLLPPGKREQVPCVVLFHGYTGGKGFPEKYAQWLLAGIAVLAVDVRGQSGETGNRLAQSHGMSKGWMTQNILDKHSCYYMAITVDALKAVEAAAAQPEVDQAKIAVVGASQGGGLSLIASALGGTHSLAVADIPNMCHMDLGIFNSVSSLKEAADYVRQFPEHLEPVLETLSYFDMLNLADRIRIPVLVSVGLKDPVCMPETVFAAYNRIESEKLLYTYPFHGHETGGRQNRRMFEFIRGHWAL</sequence>
<dbReference type="InterPro" id="IPR008391">
    <property type="entry name" value="AXE1_dom"/>
</dbReference>
<evidence type="ECO:0000256" key="1">
    <source>
        <dbReference type="PIRSR" id="PIRSR639069-1"/>
    </source>
</evidence>
<name>A0A4Q9DSV4_9BACL</name>
<dbReference type="GO" id="GO:0052689">
    <property type="term" value="F:carboxylic ester hydrolase activity"/>
    <property type="evidence" value="ECO:0007669"/>
    <property type="project" value="TreeGrafter"/>
</dbReference>
<keyword evidence="4" id="KW-0378">Hydrolase</keyword>
<keyword evidence="5" id="KW-1185">Reference proteome</keyword>
<organism evidence="4 5">
    <name type="scientific">Paenibacillus thalictri</name>
    <dbReference type="NCBI Taxonomy" id="2527873"/>
    <lineage>
        <taxon>Bacteria</taxon>
        <taxon>Bacillati</taxon>
        <taxon>Bacillota</taxon>
        <taxon>Bacilli</taxon>
        <taxon>Bacillales</taxon>
        <taxon>Paenibacillaceae</taxon>
        <taxon>Paenibacillus</taxon>
    </lineage>
</organism>
<accession>A0A4Q9DSV4</accession>
<dbReference type="InterPro" id="IPR029058">
    <property type="entry name" value="AB_hydrolase_fold"/>
</dbReference>
<evidence type="ECO:0000313" key="4">
    <source>
        <dbReference type="EMBL" id="TBL79959.1"/>
    </source>
</evidence>
<dbReference type="InterPro" id="IPR039069">
    <property type="entry name" value="CE7"/>
</dbReference>
<dbReference type="RefSeq" id="WP_131013205.1">
    <property type="nucleotide sequence ID" value="NZ_SIRE01000006.1"/>
</dbReference>
<dbReference type="PANTHER" id="PTHR40111">
    <property type="entry name" value="CEPHALOSPORIN-C DEACETYLASE"/>
    <property type="match status" value="1"/>
</dbReference>